<dbReference type="EMBL" id="MU393694">
    <property type="protein sequence ID" value="KAI4858738.1"/>
    <property type="molecule type" value="Genomic_DNA"/>
</dbReference>
<keyword evidence="2" id="KW-1185">Reference proteome</keyword>
<protein>
    <submittedName>
        <fullName evidence="1">Alcohol oxidase</fullName>
    </submittedName>
</protein>
<comment type="caution">
    <text evidence="1">The sequence shown here is derived from an EMBL/GenBank/DDBJ whole genome shotgun (WGS) entry which is preliminary data.</text>
</comment>
<dbReference type="Proteomes" id="UP001497700">
    <property type="component" value="Unassembled WGS sequence"/>
</dbReference>
<organism evidence="1 2">
    <name type="scientific">Hypoxylon rubiginosum</name>
    <dbReference type="NCBI Taxonomy" id="110542"/>
    <lineage>
        <taxon>Eukaryota</taxon>
        <taxon>Fungi</taxon>
        <taxon>Dikarya</taxon>
        <taxon>Ascomycota</taxon>
        <taxon>Pezizomycotina</taxon>
        <taxon>Sordariomycetes</taxon>
        <taxon>Xylariomycetidae</taxon>
        <taxon>Xylariales</taxon>
        <taxon>Hypoxylaceae</taxon>
        <taxon>Hypoxylon</taxon>
    </lineage>
</organism>
<reference evidence="1 2" key="1">
    <citation type="journal article" date="2022" name="New Phytol.">
        <title>Ecological generalism drives hyperdiversity of secondary metabolite gene clusters in xylarialean endophytes.</title>
        <authorList>
            <person name="Franco M.E.E."/>
            <person name="Wisecaver J.H."/>
            <person name="Arnold A.E."/>
            <person name="Ju Y.M."/>
            <person name="Slot J.C."/>
            <person name="Ahrendt S."/>
            <person name="Moore L.P."/>
            <person name="Eastman K.E."/>
            <person name="Scott K."/>
            <person name="Konkel Z."/>
            <person name="Mondo S.J."/>
            <person name="Kuo A."/>
            <person name="Hayes R.D."/>
            <person name="Haridas S."/>
            <person name="Andreopoulos B."/>
            <person name="Riley R."/>
            <person name="LaButti K."/>
            <person name="Pangilinan J."/>
            <person name="Lipzen A."/>
            <person name="Amirebrahimi M."/>
            <person name="Yan J."/>
            <person name="Adam C."/>
            <person name="Keymanesh K."/>
            <person name="Ng V."/>
            <person name="Louie K."/>
            <person name="Northen T."/>
            <person name="Drula E."/>
            <person name="Henrissat B."/>
            <person name="Hsieh H.M."/>
            <person name="Youens-Clark K."/>
            <person name="Lutzoni F."/>
            <person name="Miadlikowska J."/>
            <person name="Eastwood D.C."/>
            <person name="Hamelin R.C."/>
            <person name="Grigoriev I.V."/>
            <person name="U'Ren J.M."/>
        </authorList>
    </citation>
    <scope>NUCLEOTIDE SEQUENCE [LARGE SCALE GENOMIC DNA]</scope>
    <source>
        <strain evidence="1 2">CBS 119005</strain>
    </source>
</reference>
<name>A0ACB9YHY2_9PEZI</name>
<gene>
    <name evidence="1" type="ORF">F4820DRAFT_441792</name>
</gene>
<accession>A0ACB9YHY2</accession>
<sequence>MTTHGIFITVAGLLWLLLPVLGKPYEGSPLFSRANDTSCRCYPGDLCWPTESIWNEFNKTVGGKLIATTPIAAVCHDAHYDESECQHLEDVWYVPETHIESSSSIMAPIFANRSCDPFLPPESPCVIGAYIRYAVNATAESDFQATLKFAKTHNIRLVIRNTAHDFLGKSSGPGALAIWTHYYKSLEVIDYADAHYSGKALKASAGIQVGDALQVAHDSGLVIVGGTCSSVGLVGGYTQGGGHGFLASKFGLAADQALEWEVLTAEGNILKASPSVNPDLYWALAGGGGGTYAVVLSLTVKAYPDQTTSTANLTWTNTGITQDLFFEGVRTFAAGLPSLLDAGTASTWLNSNTSFSASPVVGFGIKQKELDALFTPILDNLQQLNISYDYSSAEFPTFLDMYTAMASYCETALFQVGGRLIPRSILLNSLDDFTDALRQISDMNTLVSGVTFNVSKAPDIENAANPAFREASVSLLVGTYYNYTNWGEDIANQVLMTDKIVPMLSSIIPGGGFSYLNEGNPFEPNWEHVFYGGNYERLQTIKDKYDPEGLLYARTAVGSNRWTERVDGRLCRL</sequence>
<proteinExistence type="predicted"/>
<evidence type="ECO:0000313" key="2">
    <source>
        <dbReference type="Proteomes" id="UP001497700"/>
    </source>
</evidence>
<evidence type="ECO:0000313" key="1">
    <source>
        <dbReference type="EMBL" id="KAI4858738.1"/>
    </source>
</evidence>